<dbReference type="EMBL" id="JADIMM010000067">
    <property type="protein sequence ID" value="MBO8457516.1"/>
    <property type="molecule type" value="Genomic_DNA"/>
</dbReference>
<proteinExistence type="predicted"/>
<dbReference type="AlphaFoldDB" id="A0A9D9N203"/>
<evidence type="ECO:0000313" key="1">
    <source>
        <dbReference type="EMBL" id="MBO8457516.1"/>
    </source>
</evidence>
<protein>
    <submittedName>
        <fullName evidence="1">Uncharacterized protein</fullName>
    </submittedName>
</protein>
<gene>
    <name evidence="1" type="ORF">IAA81_04725</name>
</gene>
<name>A0A9D9N203_9SPIR</name>
<sequence>MGVDILYWCDNNYEIKNLKGLKYHLERYLSRKICIICEKEKEKIWLDNNFQIKKYEPNKTLFEIKELYDFLLYIYDEAGKICDYKNQDISRLLEKGEIEVTLESLEYEDLEIRISSKAVRIDSWELTFGFRFFTFVKKIGNMDKDYQKYFFQSLYLIDELAKAFNSSVLLAIGDSSCLAWEEMDSDLVEGASIPEVLEKYQDIDIITESMILEGKFLPYNDPENWYRYVFLFSLEKLFPYFEPCTIAERYRENAEINTPKEEYFIQSLEVSCIFDREQKDLGIKKKSVLIVQNSDERYECTRMNFDRDGNLILKDGGLYFENKTMKNLINKALALDYTSVISSYKKVKKEGKICCIKYRSIYMEIEFSLWLPVGGSSPKSDFEEFVDLVFEKAEEPPKNCISFDNGLKLIGIPIINTKNST</sequence>
<reference evidence="1" key="2">
    <citation type="journal article" date="2021" name="PeerJ">
        <title>Extensive microbial diversity within the chicken gut microbiome revealed by metagenomics and culture.</title>
        <authorList>
            <person name="Gilroy R."/>
            <person name="Ravi A."/>
            <person name="Getino M."/>
            <person name="Pursley I."/>
            <person name="Horton D.L."/>
            <person name="Alikhan N.F."/>
            <person name="Baker D."/>
            <person name="Gharbi K."/>
            <person name="Hall N."/>
            <person name="Watson M."/>
            <person name="Adriaenssens E.M."/>
            <person name="Foster-Nyarko E."/>
            <person name="Jarju S."/>
            <person name="Secka A."/>
            <person name="Antonio M."/>
            <person name="Oren A."/>
            <person name="Chaudhuri R.R."/>
            <person name="La Ragione R."/>
            <person name="Hildebrand F."/>
            <person name="Pallen M.J."/>
        </authorList>
    </citation>
    <scope>NUCLEOTIDE SEQUENCE</scope>
    <source>
        <strain evidence="1">10532</strain>
    </source>
</reference>
<reference evidence="1" key="1">
    <citation type="submission" date="2020-10" db="EMBL/GenBank/DDBJ databases">
        <authorList>
            <person name="Gilroy R."/>
        </authorList>
    </citation>
    <scope>NUCLEOTIDE SEQUENCE</scope>
    <source>
        <strain evidence="1">10532</strain>
    </source>
</reference>
<accession>A0A9D9N203</accession>
<organism evidence="1 2">
    <name type="scientific">Candidatus Gallitreponema excrementavium</name>
    <dbReference type="NCBI Taxonomy" id="2840840"/>
    <lineage>
        <taxon>Bacteria</taxon>
        <taxon>Pseudomonadati</taxon>
        <taxon>Spirochaetota</taxon>
        <taxon>Spirochaetia</taxon>
        <taxon>Spirochaetales</taxon>
        <taxon>Candidatus Gallitreponema</taxon>
    </lineage>
</organism>
<evidence type="ECO:0000313" key="2">
    <source>
        <dbReference type="Proteomes" id="UP000823638"/>
    </source>
</evidence>
<comment type="caution">
    <text evidence="1">The sequence shown here is derived from an EMBL/GenBank/DDBJ whole genome shotgun (WGS) entry which is preliminary data.</text>
</comment>
<dbReference type="Proteomes" id="UP000823638">
    <property type="component" value="Unassembled WGS sequence"/>
</dbReference>